<dbReference type="PROSITE" id="PS00383">
    <property type="entry name" value="TYR_PHOSPHATASE_1"/>
    <property type="match status" value="1"/>
</dbReference>
<keyword evidence="6" id="KW-1185">Reference proteome</keyword>
<evidence type="ECO:0000313" key="6">
    <source>
        <dbReference type="Proteomes" id="UP001345963"/>
    </source>
</evidence>
<dbReference type="Pfam" id="PF00102">
    <property type="entry name" value="Y_phosphatase"/>
    <property type="match status" value="1"/>
</dbReference>
<dbReference type="InterPro" id="IPR000387">
    <property type="entry name" value="Tyr_Pase_dom"/>
</dbReference>
<comment type="caution">
    <text evidence="5">The sequence shown here is derived from an EMBL/GenBank/DDBJ whole genome shotgun (WGS) entry which is preliminary data.</text>
</comment>
<dbReference type="SMART" id="SM00194">
    <property type="entry name" value="PTPc"/>
    <property type="match status" value="1"/>
</dbReference>
<dbReference type="InterPro" id="IPR050348">
    <property type="entry name" value="Protein-Tyr_Phosphatase"/>
</dbReference>
<feature type="domain" description="Tyrosine specific protein phosphatases" evidence="4">
    <location>
        <begin position="69"/>
        <end position="144"/>
    </location>
</feature>
<dbReference type="PROSITE" id="PS50055">
    <property type="entry name" value="TYR_PHOSPHATASE_PTP"/>
    <property type="match status" value="1"/>
</dbReference>
<organism evidence="5 6">
    <name type="scientific">Ataeniobius toweri</name>
    <dbReference type="NCBI Taxonomy" id="208326"/>
    <lineage>
        <taxon>Eukaryota</taxon>
        <taxon>Metazoa</taxon>
        <taxon>Chordata</taxon>
        <taxon>Craniata</taxon>
        <taxon>Vertebrata</taxon>
        <taxon>Euteleostomi</taxon>
        <taxon>Actinopterygii</taxon>
        <taxon>Neopterygii</taxon>
        <taxon>Teleostei</taxon>
        <taxon>Neoteleostei</taxon>
        <taxon>Acanthomorphata</taxon>
        <taxon>Ovalentaria</taxon>
        <taxon>Atherinomorphae</taxon>
        <taxon>Cyprinodontiformes</taxon>
        <taxon>Goodeidae</taxon>
        <taxon>Ataeniobius</taxon>
    </lineage>
</organism>
<sequence length="206" mass="23486">PCLQYWPEPGIQQFGPMTVELLSRSADDDVIIRLFRIQNITRLQEGQLVVRHFQFLRWSPYRDVPDSKKAFLSLLAQVHNWQRECGEGRAVVHCLNGGGRSGTFCACTMILEMIQHHSMVDVFFAAKTLRNSKPNMVETMLKDSLKFKKHLFIHASHLHKRTTYSPVPLLKPSMCNALPPSYLTCSSCLLPSPHLKDITGPLLYPL</sequence>
<dbReference type="EMBL" id="JAHUTI010002855">
    <property type="protein sequence ID" value="MED6233577.1"/>
    <property type="molecule type" value="Genomic_DNA"/>
</dbReference>
<name>A0ABU7A6F8_9TELE</name>
<dbReference type="InterPro" id="IPR016130">
    <property type="entry name" value="Tyr_Pase_AS"/>
</dbReference>
<reference evidence="5 6" key="1">
    <citation type="submission" date="2021-07" db="EMBL/GenBank/DDBJ databases">
        <authorList>
            <person name="Palmer J.M."/>
        </authorList>
    </citation>
    <scope>NUCLEOTIDE SEQUENCE [LARGE SCALE GENOMIC DNA]</scope>
    <source>
        <strain evidence="5 6">AT_MEX2019</strain>
        <tissue evidence="5">Muscle</tissue>
    </source>
</reference>
<gene>
    <name evidence="5" type="ORF">ATANTOWER_013594</name>
</gene>
<dbReference type="PANTHER" id="PTHR19134">
    <property type="entry name" value="RECEPTOR-TYPE TYROSINE-PROTEIN PHOSPHATASE"/>
    <property type="match status" value="1"/>
</dbReference>
<dbReference type="SUPFAM" id="SSF52799">
    <property type="entry name" value="(Phosphotyrosine protein) phosphatases II"/>
    <property type="match status" value="1"/>
</dbReference>
<keyword evidence="2" id="KW-0904">Protein phosphatase</keyword>
<dbReference type="PRINTS" id="PR00700">
    <property type="entry name" value="PRTYPHPHTASE"/>
</dbReference>
<accession>A0ABU7A6F8</accession>
<dbReference type="PANTHER" id="PTHR19134:SF449">
    <property type="entry name" value="TYROSINE-PROTEIN PHOSPHATASE 1"/>
    <property type="match status" value="1"/>
</dbReference>
<keyword evidence="2" id="KW-0378">Hydrolase</keyword>
<evidence type="ECO:0000256" key="2">
    <source>
        <dbReference type="ARBA" id="ARBA00022912"/>
    </source>
</evidence>
<dbReference type="InterPro" id="IPR029021">
    <property type="entry name" value="Prot-tyrosine_phosphatase-like"/>
</dbReference>
<proteinExistence type="predicted"/>
<dbReference type="InterPro" id="IPR003595">
    <property type="entry name" value="Tyr_Pase_cat"/>
</dbReference>
<dbReference type="Gene3D" id="3.90.190.10">
    <property type="entry name" value="Protein tyrosine phosphatase superfamily"/>
    <property type="match status" value="1"/>
</dbReference>
<dbReference type="EC" id="3.1.3.48" evidence="1"/>
<evidence type="ECO:0000313" key="5">
    <source>
        <dbReference type="EMBL" id="MED6233577.1"/>
    </source>
</evidence>
<dbReference type="InterPro" id="IPR000242">
    <property type="entry name" value="PTP_cat"/>
</dbReference>
<evidence type="ECO:0000259" key="3">
    <source>
        <dbReference type="PROSITE" id="PS50055"/>
    </source>
</evidence>
<dbReference type="PROSITE" id="PS50056">
    <property type="entry name" value="TYR_PHOSPHATASE_2"/>
    <property type="match status" value="1"/>
</dbReference>
<feature type="non-terminal residue" evidence="5">
    <location>
        <position position="1"/>
    </location>
</feature>
<protein>
    <recommendedName>
        <fullName evidence="1">protein-tyrosine-phosphatase</fullName>
        <ecNumber evidence="1">3.1.3.48</ecNumber>
    </recommendedName>
</protein>
<feature type="domain" description="Tyrosine-protein phosphatase" evidence="3">
    <location>
        <begin position="1"/>
        <end position="160"/>
    </location>
</feature>
<evidence type="ECO:0000256" key="1">
    <source>
        <dbReference type="ARBA" id="ARBA00013064"/>
    </source>
</evidence>
<evidence type="ECO:0000259" key="4">
    <source>
        <dbReference type="PROSITE" id="PS50056"/>
    </source>
</evidence>
<dbReference type="Proteomes" id="UP001345963">
    <property type="component" value="Unassembled WGS sequence"/>
</dbReference>
<dbReference type="SMART" id="SM00404">
    <property type="entry name" value="PTPc_motif"/>
    <property type="match status" value="1"/>
</dbReference>